<organism evidence="10 11">
    <name type="scientific">Paracoccus suum</name>
    <dbReference type="NCBI Taxonomy" id="2259340"/>
    <lineage>
        <taxon>Bacteria</taxon>
        <taxon>Pseudomonadati</taxon>
        <taxon>Pseudomonadota</taxon>
        <taxon>Alphaproteobacteria</taxon>
        <taxon>Rhodobacterales</taxon>
        <taxon>Paracoccaceae</taxon>
        <taxon>Paracoccus</taxon>
    </lineage>
</organism>
<feature type="transmembrane region" description="Helical" evidence="7">
    <location>
        <begin position="559"/>
        <end position="580"/>
    </location>
</feature>
<feature type="transmembrane region" description="Helical" evidence="7">
    <location>
        <begin position="128"/>
        <end position="145"/>
    </location>
</feature>
<feature type="transmembrane region" description="Helical" evidence="7">
    <location>
        <begin position="65"/>
        <end position="83"/>
    </location>
</feature>
<evidence type="ECO:0000256" key="5">
    <source>
        <dbReference type="ARBA" id="ARBA00023136"/>
    </source>
</evidence>
<feature type="region of interest" description="Disordered" evidence="6">
    <location>
        <begin position="795"/>
        <end position="814"/>
    </location>
</feature>
<evidence type="ECO:0000256" key="4">
    <source>
        <dbReference type="ARBA" id="ARBA00022989"/>
    </source>
</evidence>
<evidence type="ECO:0000259" key="8">
    <source>
        <dbReference type="Pfam" id="PF03772"/>
    </source>
</evidence>
<keyword evidence="3 7" id="KW-0812">Transmembrane</keyword>
<feature type="transmembrane region" description="Helical" evidence="7">
    <location>
        <begin position="360"/>
        <end position="378"/>
    </location>
</feature>
<evidence type="ECO:0000256" key="1">
    <source>
        <dbReference type="ARBA" id="ARBA00004651"/>
    </source>
</evidence>
<feature type="transmembrane region" description="Helical" evidence="7">
    <location>
        <begin position="526"/>
        <end position="547"/>
    </location>
</feature>
<feature type="region of interest" description="Disordered" evidence="6">
    <location>
        <begin position="821"/>
        <end position="873"/>
    </location>
</feature>
<feature type="compositionally biased region" description="Basic and acidic residues" evidence="6">
    <location>
        <begin position="705"/>
        <end position="714"/>
    </location>
</feature>
<dbReference type="Pfam" id="PF13567">
    <property type="entry name" value="DUF4131"/>
    <property type="match status" value="1"/>
</dbReference>
<feature type="transmembrane region" description="Helical" evidence="7">
    <location>
        <begin position="463"/>
        <end position="484"/>
    </location>
</feature>
<protein>
    <submittedName>
        <fullName evidence="10">ComEC family competence protein</fullName>
    </submittedName>
</protein>
<keyword evidence="11" id="KW-1185">Reference proteome</keyword>
<feature type="compositionally biased region" description="Basic and acidic residues" evidence="6">
    <location>
        <begin position="745"/>
        <end position="760"/>
    </location>
</feature>
<evidence type="ECO:0000256" key="3">
    <source>
        <dbReference type="ARBA" id="ARBA00022692"/>
    </source>
</evidence>
<feature type="region of interest" description="Disordered" evidence="6">
    <location>
        <begin position="705"/>
        <end position="767"/>
    </location>
</feature>
<feature type="transmembrane region" description="Helical" evidence="7">
    <location>
        <begin position="587"/>
        <end position="603"/>
    </location>
</feature>
<evidence type="ECO:0000256" key="7">
    <source>
        <dbReference type="SAM" id="Phobius"/>
    </source>
</evidence>
<feature type="transmembrane region" description="Helical" evidence="7">
    <location>
        <begin position="432"/>
        <end position="451"/>
    </location>
</feature>
<dbReference type="KEGG" id="pars:DRW48_08050"/>
<name>A0A344PJU3_9RHOB</name>
<feature type="transmembrane region" description="Helical" evidence="7">
    <location>
        <begin position="89"/>
        <end position="107"/>
    </location>
</feature>
<dbReference type="InterPro" id="IPR004477">
    <property type="entry name" value="ComEC_N"/>
</dbReference>
<dbReference type="PANTHER" id="PTHR30619:SF1">
    <property type="entry name" value="RECOMBINATION PROTEIN 2"/>
    <property type="match status" value="1"/>
</dbReference>
<keyword evidence="5 7" id="KW-0472">Membrane</keyword>
<sequence length="873" mass="89578">MGLGSPRLIAGRQRGVQQVQGAAASGVRSGSGTLTGVVLAPYATRPRAQAAAPPARPSALARAGWFPWLPVWLAFGIGLWFALPVEPGPLAYALAGVTVLGGLGAWWRVPRLAESGALPWAMSDGFRLAGLALAVAAAGFAVAGIRSAQVAAPILGWRYHGPIEGRLVEVDRSARDRIRLTLDQVALRDLAPSRTPRRVRLSLGEEGVATPIPPPGTRVMTTGYLGPPPGPAAPGSFDFRRQAWFEGLGAIGYTRNPVMVAEPSVGGAQMWLQRLRQRMSLAMQQAIGGQEGAVASALMTGDRSGIAEATNAVMRDANLYHIVSISGLHMSMLAGFIYGALRIALSALSAATGRGAGRPVHKLAAGVALAAAAFYMALSDGGVATERAFVMIAVMLGAIIVDRRAISLRTVALAALILLVLSPEALTQPGFQMSFAATVGLILSAGPWSRVSPRVPRLLRPVAMLLLSSAVAGFATAPLAAAHFNRMSEYGLLANLLAVPLMGAVVMPGGVIAALLAPVGFAQPALWIMGIGTGLMLDIARFISGLHGAVSTVPSPPGAVIPLLGLGGVLLALGGGGLGLPHGMVRGIGAAVLTLAMALWLTATRPALLIAAEADAVGLLTPAGRTMSKPKGGSFAVATWLAEDGDIASSEAAGNRAGWSGPAGVRTAQLPNGRTVVHLTGKGAEDALAATCKNGGVVVAAIDDRPRGSGERVPSRGAAQGQGGSAGTAKAAIDWKSAANVTRTGNKEGSNKEARSRGRDTSAGAEKQIADCQRIDLNSLRLTGAVAISADGSMRTVRDAAGDRPWSGRAKNARPRFADLQFRRGGRVQATPDKTYSDSSTRKAIPRGQDQEANGSLSPGQRGPDQQAGGRAE</sequence>
<dbReference type="InterPro" id="IPR052159">
    <property type="entry name" value="Competence_DNA_uptake"/>
</dbReference>
<dbReference type="PANTHER" id="PTHR30619">
    <property type="entry name" value="DNA INTERNALIZATION/COMPETENCE PROTEIN COMEC/REC2"/>
    <property type="match status" value="1"/>
</dbReference>
<dbReference type="InterPro" id="IPR025405">
    <property type="entry name" value="DUF4131"/>
</dbReference>
<feature type="domain" description="DUF4131" evidence="9">
    <location>
        <begin position="128"/>
        <end position="257"/>
    </location>
</feature>
<proteinExistence type="predicted"/>
<dbReference type="OrthoDB" id="9790149at2"/>
<evidence type="ECO:0000313" key="10">
    <source>
        <dbReference type="EMBL" id="AXC49648.1"/>
    </source>
</evidence>
<evidence type="ECO:0000256" key="6">
    <source>
        <dbReference type="SAM" id="MobiDB-lite"/>
    </source>
</evidence>
<evidence type="ECO:0000256" key="2">
    <source>
        <dbReference type="ARBA" id="ARBA00022475"/>
    </source>
</evidence>
<dbReference type="Pfam" id="PF03772">
    <property type="entry name" value="Competence"/>
    <property type="match status" value="1"/>
</dbReference>
<feature type="transmembrane region" description="Helical" evidence="7">
    <location>
        <begin position="496"/>
        <end position="519"/>
    </location>
</feature>
<evidence type="ECO:0000313" key="11">
    <source>
        <dbReference type="Proteomes" id="UP000252023"/>
    </source>
</evidence>
<reference evidence="11" key="1">
    <citation type="submission" date="2018-07" db="EMBL/GenBank/DDBJ databases">
        <title>Genome sequencing of Paracoccus sp. SC2-6.</title>
        <authorList>
            <person name="Heo J."/>
            <person name="Kim S.-J."/>
            <person name="Kwon S.-W."/>
        </authorList>
    </citation>
    <scope>NUCLEOTIDE SEQUENCE [LARGE SCALE GENOMIC DNA]</scope>
    <source>
        <strain evidence="11">SC2-6</strain>
    </source>
</reference>
<feature type="transmembrane region" description="Helical" evidence="7">
    <location>
        <begin position="319"/>
        <end position="339"/>
    </location>
</feature>
<evidence type="ECO:0000259" key="9">
    <source>
        <dbReference type="Pfam" id="PF13567"/>
    </source>
</evidence>
<feature type="transmembrane region" description="Helical" evidence="7">
    <location>
        <begin position="408"/>
        <end position="426"/>
    </location>
</feature>
<dbReference type="NCBIfam" id="TIGR00360">
    <property type="entry name" value="ComEC_N-term"/>
    <property type="match status" value="1"/>
</dbReference>
<comment type="subcellular location">
    <subcellularLocation>
        <location evidence="1">Cell membrane</location>
        <topology evidence="1">Multi-pass membrane protein</topology>
    </subcellularLocation>
</comment>
<dbReference type="EMBL" id="CP030918">
    <property type="protein sequence ID" value="AXC49648.1"/>
    <property type="molecule type" value="Genomic_DNA"/>
</dbReference>
<keyword evidence="2" id="KW-1003">Cell membrane</keyword>
<dbReference type="Proteomes" id="UP000252023">
    <property type="component" value="Chromosome"/>
</dbReference>
<gene>
    <name evidence="10" type="ORF">DRW48_08050</name>
</gene>
<keyword evidence="4 7" id="KW-1133">Transmembrane helix</keyword>
<dbReference type="GO" id="GO:0005886">
    <property type="term" value="C:plasma membrane"/>
    <property type="evidence" value="ECO:0007669"/>
    <property type="project" value="UniProtKB-SubCell"/>
</dbReference>
<accession>A0A344PJU3</accession>
<feature type="domain" description="ComEC/Rec2-related protein" evidence="8">
    <location>
        <begin position="298"/>
        <end position="573"/>
    </location>
</feature>
<dbReference type="AlphaFoldDB" id="A0A344PJU3"/>